<dbReference type="EMBL" id="LAZR01059196">
    <property type="protein sequence ID" value="KKK68315.1"/>
    <property type="molecule type" value="Genomic_DNA"/>
</dbReference>
<sequence>PGIGMFLQPKRAYTGTPFPEYDEFDYTKWIRDVQNGERPNIHGNAFMFRYFYSRVTYEQEIAEAVMFGEDEVLRGINMVNKPMEWGLQKDEFKAKRNALVYYDAELGGHYAELEELQDNDKYGSKEQQEFDAAYTALTADLADVRQQISDVDDLQLDWRDEEEWMSGRQAEARRIQSVLDGFEFMRKEFDYGDKSYDVAQP</sequence>
<feature type="non-terminal residue" evidence="1">
    <location>
        <position position="1"/>
    </location>
</feature>
<proteinExistence type="predicted"/>
<accession>A0A0F8Y3V1</accession>
<evidence type="ECO:0000313" key="1">
    <source>
        <dbReference type="EMBL" id="KKK68315.1"/>
    </source>
</evidence>
<organism evidence="1">
    <name type="scientific">marine sediment metagenome</name>
    <dbReference type="NCBI Taxonomy" id="412755"/>
    <lineage>
        <taxon>unclassified sequences</taxon>
        <taxon>metagenomes</taxon>
        <taxon>ecological metagenomes</taxon>
    </lineage>
</organism>
<gene>
    <name evidence="1" type="ORF">LCGC14_2945290</name>
</gene>
<name>A0A0F8Y3V1_9ZZZZ</name>
<dbReference type="AlphaFoldDB" id="A0A0F8Y3V1"/>
<reference evidence="1" key="1">
    <citation type="journal article" date="2015" name="Nature">
        <title>Complex archaea that bridge the gap between prokaryotes and eukaryotes.</title>
        <authorList>
            <person name="Spang A."/>
            <person name="Saw J.H."/>
            <person name="Jorgensen S.L."/>
            <person name="Zaremba-Niedzwiedzka K."/>
            <person name="Martijn J."/>
            <person name="Lind A.E."/>
            <person name="van Eijk R."/>
            <person name="Schleper C."/>
            <person name="Guy L."/>
            <person name="Ettema T.J."/>
        </authorList>
    </citation>
    <scope>NUCLEOTIDE SEQUENCE</scope>
</reference>
<comment type="caution">
    <text evidence="1">The sequence shown here is derived from an EMBL/GenBank/DDBJ whole genome shotgun (WGS) entry which is preliminary data.</text>
</comment>
<protein>
    <submittedName>
        <fullName evidence="1">Uncharacterized protein</fullName>
    </submittedName>
</protein>